<evidence type="ECO:0000256" key="4">
    <source>
        <dbReference type="ARBA" id="ARBA00013213"/>
    </source>
</evidence>
<dbReference type="NCBIfam" id="NF004976">
    <property type="entry name" value="PRK06349.1"/>
    <property type="match status" value="1"/>
</dbReference>
<sequence>MRTVTVGVLGSGTVGQDVLNLIQRRKSVFDDIGVKIEIAGVLVRDVNRPRNVPAGTRVTDTCDFLQECTVVIECMGGVDRPLELLRPYLRSGRPLITANKAMLAERWSELRDYALAGNLYYEASVMAGTPVIGPMSTVLRASTFVQLHAILNGTCNYILGQMEQGRDYAQALAEAQALGYAEDPPTLDVGGFDTAHKLAVMARFCADGDFDYGRVQIQGIEHVTAQDIADAHAAGERIKLVASLEKEGDGWAARVAPQRLPADHPLCTAGESRNALVYEAEESGTLIFAGGGAGGMVTASAMVGDLLDYLLGFPGHVPLH</sequence>
<dbReference type="Proteomes" id="UP001595803">
    <property type="component" value="Unassembled WGS sequence"/>
</dbReference>
<evidence type="ECO:0000313" key="13">
    <source>
        <dbReference type="Proteomes" id="UP001595803"/>
    </source>
</evidence>
<proteinExistence type="inferred from homology"/>
<evidence type="ECO:0000259" key="11">
    <source>
        <dbReference type="Pfam" id="PF03447"/>
    </source>
</evidence>
<dbReference type="RefSeq" id="WP_322473196.1">
    <property type="nucleotide sequence ID" value="NZ_JBHRZG010000001.1"/>
</dbReference>
<dbReference type="EMBL" id="JBHRZG010000001">
    <property type="protein sequence ID" value="MFC3831320.1"/>
    <property type="molecule type" value="Genomic_DNA"/>
</dbReference>
<accession>A0ABV7Z2T3</accession>
<evidence type="ECO:0000256" key="1">
    <source>
        <dbReference type="ARBA" id="ARBA00005056"/>
    </source>
</evidence>
<dbReference type="SUPFAM" id="SSF55347">
    <property type="entry name" value="Glyceraldehyde-3-phosphate dehydrogenase-like, C-terminal domain"/>
    <property type="match status" value="1"/>
</dbReference>
<dbReference type="SUPFAM" id="SSF51735">
    <property type="entry name" value="NAD(P)-binding Rossmann-fold domains"/>
    <property type="match status" value="1"/>
</dbReference>
<comment type="pathway">
    <text evidence="2">Amino-acid biosynthesis; L-methionine biosynthesis via de novo pathway; L-homoserine from L-aspartate: step 3/3.</text>
</comment>
<evidence type="ECO:0000256" key="6">
    <source>
        <dbReference type="ARBA" id="ARBA00022605"/>
    </source>
</evidence>
<dbReference type="InterPro" id="IPR001342">
    <property type="entry name" value="HDH_cat"/>
</dbReference>
<dbReference type="PANTHER" id="PTHR43331">
    <property type="entry name" value="HOMOSERINE DEHYDROGENASE"/>
    <property type="match status" value="1"/>
</dbReference>
<dbReference type="Pfam" id="PF00742">
    <property type="entry name" value="Homoserine_dh"/>
    <property type="match status" value="1"/>
</dbReference>
<feature type="domain" description="Aspartate/homoserine dehydrogenase NAD-binding" evidence="11">
    <location>
        <begin position="10"/>
        <end position="118"/>
    </location>
</feature>
<protein>
    <recommendedName>
        <fullName evidence="5">Homoserine dehydrogenase</fullName>
        <ecNumber evidence="4">1.1.1.3</ecNumber>
    </recommendedName>
</protein>
<keyword evidence="9" id="KW-0486">Methionine biosynthesis</keyword>
<keyword evidence="6" id="KW-0028">Amino-acid biosynthesis</keyword>
<evidence type="ECO:0000256" key="7">
    <source>
        <dbReference type="ARBA" id="ARBA00022697"/>
    </source>
</evidence>
<organism evidence="12 13">
    <name type="scientific">Deinococcus rufus</name>
    <dbReference type="NCBI Taxonomy" id="2136097"/>
    <lineage>
        <taxon>Bacteria</taxon>
        <taxon>Thermotogati</taxon>
        <taxon>Deinococcota</taxon>
        <taxon>Deinococci</taxon>
        <taxon>Deinococcales</taxon>
        <taxon>Deinococcaceae</taxon>
        <taxon>Deinococcus</taxon>
    </lineage>
</organism>
<reference evidence="13" key="1">
    <citation type="journal article" date="2019" name="Int. J. Syst. Evol. Microbiol.">
        <title>The Global Catalogue of Microorganisms (GCM) 10K type strain sequencing project: providing services to taxonomists for standard genome sequencing and annotation.</title>
        <authorList>
            <consortium name="The Broad Institute Genomics Platform"/>
            <consortium name="The Broad Institute Genome Sequencing Center for Infectious Disease"/>
            <person name="Wu L."/>
            <person name="Ma J."/>
        </authorList>
    </citation>
    <scope>NUCLEOTIDE SEQUENCE [LARGE SCALE GENOMIC DNA]</scope>
    <source>
        <strain evidence="13">CCTCC AB 2017081</strain>
    </source>
</reference>
<keyword evidence="8" id="KW-0560">Oxidoreductase</keyword>
<dbReference type="PANTHER" id="PTHR43331:SF1">
    <property type="entry name" value="HOMOSERINE DEHYDROGENASE"/>
    <property type="match status" value="1"/>
</dbReference>
<dbReference type="InterPro" id="IPR036291">
    <property type="entry name" value="NAD(P)-bd_dom_sf"/>
</dbReference>
<dbReference type="PIRSF" id="PIRSF036497">
    <property type="entry name" value="HDH_short"/>
    <property type="match status" value="1"/>
</dbReference>
<evidence type="ECO:0000313" key="12">
    <source>
        <dbReference type="EMBL" id="MFC3831320.1"/>
    </source>
</evidence>
<dbReference type="Pfam" id="PF03447">
    <property type="entry name" value="NAD_binding_3"/>
    <property type="match status" value="1"/>
</dbReference>
<name>A0ABV7Z2T3_9DEIO</name>
<keyword evidence="7" id="KW-0791">Threonine biosynthesis</keyword>
<dbReference type="Gene3D" id="3.40.50.720">
    <property type="entry name" value="NAD(P)-binding Rossmann-like Domain"/>
    <property type="match status" value="1"/>
</dbReference>
<comment type="pathway">
    <text evidence="1">Amino-acid biosynthesis; L-threonine biosynthesis; L-threonine from L-aspartate: step 3/5.</text>
</comment>
<evidence type="ECO:0000256" key="3">
    <source>
        <dbReference type="ARBA" id="ARBA00006753"/>
    </source>
</evidence>
<dbReference type="EC" id="1.1.1.3" evidence="4"/>
<dbReference type="InterPro" id="IPR005106">
    <property type="entry name" value="Asp/hSer_DH_NAD-bd"/>
</dbReference>
<evidence type="ECO:0000256" key="5">
    <source>
        <dbReference type="ARBA" id="ARBA00013376"/>
    </source>
</evidence>
<feature type="domain" description="Homoserine dehydrogenase catalytic" evidence="10">
    <location>
        <begin position="130"/>
        <end position="307"/>
    </location>
</feature>
<evidence type="ECO:0000259" key="10">
    <source>
        <dbReference type="Pfam" id="PF00742"/>
    </source>
</evidence>
<dbReference type="Gene3D" id="3.30.360.10">
    <property type="entry name" value="Dihydrodipicolinate Reductase, domain 2"/>
    <property type="match status" value="1"/>
</dbReference>
<dbReference type="InterPro" id="IPR022697">
    <property type="entry name" value="HDH_short"/>
</dbReference>
<gene>
    <name evidence="12" type="ORF">ACFOSB_00395</name>
</gene>
<evidence type="ECO:0000256" key="2">
    <source>
        <dbReference type="ARBA" id="ARBA00005062"/>
    </source>
</evidence>
<evidence type="ECO:0000256" key="9">
    <source>
        <dbReference type="ARBA" id="ARBA00023167"/>
    </source>
</evidence>
<comment type="similarity">
    <text evidence="3">Belongs to the homoserine dehydrogenase family.</text>
</comment>
<keyword evidence="13" id="KW-1185">Reference proteome</keyword>
<evidence type="ECO:0000256" key="8">
    <source>
        <dbReference type="ARBA" id="ARBA00023002"/>
    </source>
</evidence>
<comment type="caution">
    <text evidence="12">The sequence shown here is derived from an EMBL/GenBank/DDBJ whole genome shotgun (WGS) entry which is preliminary data.</text>
</comment>